<keyword evidence="10" id="KW-0902">Two-component regulatory system</keyword>
<dbReference type="GO" id="GO:0005524">
    <property type="term" value="F:ATP binding"/>
    <property type="evidence" value="ECO:0007669"/>
    <property type="project" value="UniProtKB-KW"/>
</dbReference>
<dbReference type="EMBL" id="ATAE01000035">
    <property type="protein sequence ID" value="ERN52514.1"/>
    <property type="molecule type" value="Genomic_DNA"/>
</dbReference>
<dbReference type="SUPFAM" id="SSF158472">
    <property type="entry name" value="HAMP domain-like"/>
    <property type="match status" value="1"/>
</dbReference>
<dbReference type="SMART" id="SM00091">
    <property type="entry name" value="PAS"/>
    <property type="match status" value="1"/>
</dbReference>
<keyword evidence="9" id="KW-0067">ATP-binding</keyword>
<dbReference type="NCBIfam" id="NF046044">
    <property type="entry name" value="PnpS"/>
    <property type="match status" value="1"/>
</dbReference>
<evidence type="ECO:0000313" key="16">
    <source>
        <dbReference type="EMBL" id="ERN52514.1"/>
    </source>
</evidence>
<comment type="caution">
    <text evidence="16">The sequence shown here is derived from an EMBL/GenBank/DDBJ whole genome shotgun (WGS) entry which is preliminary data.</text>
</comment>
<keyword evidence="8" id="KW-0418">Kinase</keyword>
<dbReference type="InterPro" id="IPR003661">
    <property type="entry name" value="HisK_dim/P_dom"/>
</dbReference>
<evidence type="ECO:0000256" key="11">
    <source>
        <dbReference type="ARBA" id="ARBA00023136"/>
    </source>
</evidence>
<dbReference type="AlphaFoldDB" id="U6SLB3"/>
<evidence type="ECO:0000256" key="7">
    <source>
        <dbReference type="ARBA" id="ARBA00022741"/>
    </source>
</evidence>
<dbReference type="GO" id="GO:0000155">
    <property type="term" value="F:phosphorelay sensor kinase activity"/>
    <property type="evidence" value="ECO:0007669"/>
    <property type="project" value="InterPro"/>
</dbReference>
<dbReference type="EC" id="2.7.13.3" evidence="3"/>
<proteinExistence type="predicted"/>
<dbReference type="Pfam" id="PF00512">
    <property type="entry name" value="HisKA"/>
    <property type="match status" value="1"/>
</dbReference>
<dbReference type="CDD" id="cd00130">
    <property type="entry name" value="PAS"/>
    <property type="match status" value="1"/>
</dbReference>
<feature type="domain" description="Histidine kinase" evidence="13">
    <location>
        <begin position="369"/>
        <end position="586"/>
    </location>
</feature>
<dbReference type="InterPro" id="IPR036890">
    <property type="entry name" value="HATPase_C_sf"/>
</dbReference>
<dbReference type="Pfam" id="PF00672">
    <property type="entry name" value="HAMP"/>
    <property type="match status" value="1"/>
</dbReference>
<keyword evidence="17" id="KW-1185">Reference proteome</keyword>
<dbReference type="CDD" id="cd00075">
    <property type="entry name" value="HATPase"/>
    <property type="match status" value="1"/>
</dbReference>
<accession>U6SLB3</accession>
<dbReference type="Pfam" id="PF16736">
    <property type="entry name" value="sCache_like"/>
    <property type="match status" value="1"/>
</dbReference>
<evidence type="ECO:0000256" key="12">
    <source>
        <dbReference type="SAM" id="Phobius"/>
    </source>
</evidence>
<dbReference type="SUPFAM" id="SSF47384">
    <property type="entry name" value="Homodimeric domain of signal transducing histidine kinase"/>
    <property type="match status" value="1"/>
</dbReference>
<dbReference type="SUPFAM" id="SSF55785">
    <property type="entry name" value="PYP-like sensor domain (PAS domain)"/>
    <property type="match status" value="1"/>
</dbReference>
<protein>
    <recommendedName>
        <fullName evidence="3">histidine kinase</fullName>
        <ecNumber evidence="3">2.7.13.3</ecNumber>
    </recommendedName>
</protein>
<evidence type="ECO:0000313" key="17">
    <source>
        <dbReference type="Proteomes" id="UP000017170"/>
    </source>
</evidence>
<dbReference type="NCBIfam" id="TIGR00229">
    <property type="entry name" value="sensory_box"/>
    <property type="match status" value="1"/>
</dbReference>
<keyword evidence="12" id="KW-1133">Transmembrane helix</keyword>
<keyword evidence="12" id="KW-0812">Transmembrane</keyword>
<dbReference type="PROSITE" id="PS50885">
    <property type="entry name" value="HAMP"/>
    <property type="match status" value="1"/>
</dbReference>
<dbReference type="Pfam" id="PF02518">
    <property type="entry name" value="HATPase_c"/>
    <property type="match status" value="1"/>
</dbReference>
<dbReference type="FunFam" id="1.10.287.130:FF:000008">
    <property type="entry name" value="Two-component sensor histidine kinase"/>
    <property type="match status" value="1"/>
</dbReference>
<evidence type="ECO:0000259" key="15">
    <source>
        <dbReference type="PROSITE" id="PS50885"/>
    </source>
</evidence>
<dbReference type="InterPro" id="IPR031967">
    <property type="entry name" value="PhoR_single_Cache-like_dom"/>
</dbReference>
<feature type="domain" description="PAC" evidence="14">
    <location>
        <begin position="314"/>
        <end position="365"/>
    </location>
</feature>
<dbReference type="InterPro" id="IPR035965">
    <property type="entry name" value="PAS-like_dom_sf"/>
</dbReference>
<dbReference type="RefSeq" id="WP_022628831.1">
    <property type="nucleotide sequence ID" value="NZ_ATAE01000035.1"/>
</dbReference>
<dbReference type="SMART" id="SM00388">
    <property type="entry name" value="HisKA"/>
    <property type="match status" value="1"/>
</dbReference>
<dbReference type="PROSITE" id="PS50109">
    <property type="entry name" value="HIS_KIN"/>
    <property type="match status" value="1"/>
</dbReference>
<dbReference type="Proteomes" id="UP000017170">
    <property type="component" value="Unassembled WGS sequence"/>
</dbReference>
<dbReference type="CDD" id="cd00082">
    <property type="entry name" value="HisKA"/>
    <property type="match status" value="1"/>
</dbReference>
<dbReference type="PROSITE" id="PS50113">
    <property type="entry name" value="PAC"/>
    <property type="match status" value="1"/>
</dbReference>
<dbReference type="Gene3D" id="3.30.450.20">
    <property type="entry name" value="PAS domain"/>
    <property type="match status" value="2"/>
</dbReference>
<comment type="subcellular location">
    <subcellularLocation>
        <location evidence="2">Cell membrane</location>
        <topology evidence="2">Multi-pass membrane protein</topology>
    </subcellularLocation>
</comment>
<dbReference type="PANTHER" id="PTHR45453">
    <property type="entry name" value="PHOSPHATE REGULON SENSOR PROTEIN PHOR"/>
    <property type="match status" value="1"/>
</dbReference>
<dbReference type="SUPFAM" id="SSF55874">
    <property type="entry name" value="ATPase domain of HSP90 chaperone/DNA topoisomerase II/histidine kinase"/>
    <property type="match status" value="1"/>
</dbReference>
<dbReference type="InterPro" id="IPR000014">
    <property type="entry name" value="PAS"/>
</dbReference>
<dbReference type="FunFam" id="3.30.565.10:FF:000006">
    <property type="entry name" value="Sensor histidine kinase WalK"/>
    <property type="match status" value="1"/>
</dbReference>
<keyword evidence="7" id="KW-0547">Nucleotide-binding</keyword>
<sequence>MHKLKFRLVFAILSVTLLVMASLGLVIGQVYKNIYENHLTDRLMKEAELAAFTIESHSEEAIDEQQLALRMSERLDARVTIIAADGTVLGESATDPEDMDNHADRPEIREVREGKNGTEMRYSDTIGQELLYYAVPYQVDAEQSGYVRLGLATQTIAKLNETIWTILIVSFTVAFIVIGAITYRIANEMIRPIENASEVAIELAEGNFKARTFEGKQDEVGQLTRSMNVLAYNLEQITKRHEAQQERLETLINNMGSGLIFINTRGDISLINQKCHEIFEENTDKWLNQLYHEVFKSKELIKIVQTIFITEKRHREQIQLVTGIDTKHFDIQAAPILSEMGMVKGIVLVLHDITELKKLEQVRKDFVANVSHELKTPVTSIKGFSETLLDGAMADPAYMEKFLTIIHKESERLQSLIQDLLELSKLEQHYFRLNWGRAELTKIVQDAVELLRPKAEAKEIAISLHAASSVEMDGDSERLKQVAINLISNAITYTPNHGEINVSVTQDHQSILFTVSDNGIGIESSELPRIFERFYRVDRARSRNSGGTGLGLAIVKHLVEAHNGKLSVESELGHGTTFTIHFMKDQMIDQEKQ</sequence>
<keyword evidence="5" id="KW-0597">Phosphoprotein</keyword>
<dbReference type="InterPro" id="IPR013767">
    <property type="entry name" value="PAS_fold"/>
</dbReference>
<dbReference type="GO" id="GO:0016036">
    <property type="term" value="P:cellular response to phosphate starvation"/>
    <property type="evidence" value="ECO:0007669"/>
    <property type="project" value="TreeGrafter"/>
</dbReference>
<dbReference type="GO" id="GO:0005886">
    <property type="term" value="C:plasma membrane"/>
    <property type="evidence" value="ECO:0007669"/>
    <property type="project" value="UniProtKB-SubCell"/>
</dbReference>
<dbReference type="Gene3D" id="1.10.8.500">
    <property type="entry name" value="HAMP domain in histidine kinase"/>
    <property type="match status" value="1"/>
</dbReference>
<dbReference type="InterPro" id="IPR003594">
    <property type="entry name" value="HATPase_dom"/>
</dbReference>
<keyword evidence="11 12" id="KW-0472">Membrane</keyword>
<dbReference type="GO" id="GO:0004721">
    <property type="term" value="F:phosphoprotein phosphatase activity"/>
    <property type="evidence" value="ECO:0007669"/>
    <property type="project" value="TreeGrafter"/>
</dbReference>
<dbReference type="Gene3D" id="1.10.287.130">
    <property type="match status" value="1"/>
</dbReference>
<name>U6SLB3_9BACI</name>
<keyword evidence="4" id="KW-1003">Cell membrane</keyword>
<dbReference type="SMART" id="SM00387">
    <property type="entry name" value="HATPase_c"/>
    <property type="match status" value="1"/>
</dbReference>
<evidence type="ECO:0000256" key="10">
    <source>
        <dbReference type="ARBA" id="ARBA00023012"/>
    </source>
</evidence>
<dbReference type="InterPro" id="IPR036097">
    <property type="entry name" value="HisK_dim/P_sf"/>
</dbReference>
<evidence type="ECO:0000259" key="14">
    <source>
        <dbReference type="PROSITE" id="PS50113"/>
    </source>
</evidence>
<keyword evidence="6" id="KW-0808">Transferase</keyword>
<evidence type="ECO:0000256" key="1">
    <source>
        <dbReference type="ARBA" id="ARBA00000085"/>
    </source>
</evidence>
<reference evidence="16 17" key="1">
    <citation type="journal article" date="2013" name="Genome Announc.">
        <title>Genome Sequence of the Extreme Obligate Alkaliphile Bacillus marmarensis Strain DSM 21297.</title>
        <authorList>
            <person name="Wernick D.G."/>
            <person name="Choi K.Y."/>
            <person name="Tat C.A."/>
            <person name="Lafontaine Rivera J.G."/>
            <person name="Liao J.C."/>
        </authorList>
    </citation>
    <scope>NUCLEOTIDE SEQUENCE [LARGE SCALE GENOMIC DNA]</scope>
    <source>
        <strain evidence="16 17">DSM 21297</strain>
    </source>
</reference>
<evidence type="ECO:0000256" key="5">
    <source>
        <dbReference type="ARBA" id="ARBA00022553"/>
    </source>
</evidence>
<dbReference type="GO" id="GO:0006355">
    <property type="term" value="P:regulation of DNA-templated transcription"/>
    <property type="evidence" value="ECO:0007669"/>
    <property type="project" value="InterPro"/>
</dbReference>
<dbReference type="PRINTS" id="PR00344">
    <property type="entry name" value="BCTRLSENSOR"/>
</dbReference>
<dbReference type="CDD" id="cd06225">
    <property type="entry name" value="HAMP"/>
    <property type="match status" value="1"/>
</dbReference>
<evidence type="ECO:0000256" key="9">
    <source>
        <dbReference type="ARBA" id="ARBA00022840"/>
    </source>
</evidence>
<evidence type="ECO:0000256" key="3">
    <source>
        <dbReference type="ARBA" id="ARBA00012438"/>
    </source>
</evidence>
<evidence type="ECO:0000256" key="4">
    <source>
        <dbReference type="ARBA" id="ARBA00022475"/>
    </source>
</evidence>
<dbReference type="InterPro" id="IPR004358">
    <property type="entry name" value="Sig_transdc_His_kin-like_C"/>
</dbReference>
<feature type="transmembrane region" description="Helical" evidence="12">
    <location>
        <begin position="163"/>
        <end position="183"/>
    </location>
</feature>
<evidence type="ECO:0000256" key="6">
    <source>
        <dbReference type="ARBA" id="ARBA00022679"/>
    </source>
</evidence>
<feature type="domain" description="HAMP" evidence="15">
    <location>
        <begin position="187"/>
        <end position="239"/>
    </location>
</feature>
<dbReference type="InterPro" id="IPR050351">
    <property type="entry name" value="BphY/WalK/GraS-like"/>
</dbReference>
<evidence type="ECO:0000259" key="13">
    <source>
        <dbReference type="PROSITE" id="PS50109"/>
    </source>
</evidence>
<comment type="catalytic activity">
    <reaction evidence="1">
        <text>ATP + protein L-histidine = ADP + protein N-phospho-L-histidine.</text>
        <dbReference type="EC" id="2.7.13.3"/>
    </reaction>
</comment>
<dbReference type="PANTHER" id="PTHR45453:SF1">
    <property type="entry name" value="PHOSPHATE REGULON SENSOR PROTEIN PHOR"/>
    <property type="match status" value="1"/>
</dbReference>
<dbReference type="PATRIC" id="fig|1188261.3.peg.2695"/>
<dbReference type="InterPro" id="IPR005467">
    <property type="entry name" value="His_kinase_dom"/>
</dbReference>
<dbReference type="SMART" id="SM00304">
    <property type="entry name" value="HAMP"/>
    <property type="match status" value="1"/>
</dbReference>
<dbReference type="InterPro" id="IPR003660">
    <property type="entry name" value="HAMP_dom"/>
</dbReference>
<organism evidence="16 17">
    <name type="scientific">Alkalihalophilus marmarensis DSM 21297</name>
    <dbReference type="NCBI Taxonomy" id="1188261"/>
    <lineage>
        <taxon>Bacteria</taxon>
        <taxon>Bacillati</taxon>
        <taxon>Bacillota</taxon>
        <taxon>Bacilli</taxon>
        <taxon>Bacillales</taxon>
        <taxon>Bacillaceae</taxon>
        <taxon>Alkalihalophilus</taxon>
    </lineage>
</organism>
<gene>
    <name evidence="16" type="ORF">A33I_15960</name>
</gene>
<dbReference type="Pfam" id="PF00989">
    <property type="entry name" value="PAS"/>
    <property type="match status" value="1"/>
</dbReference>
<evidence type="ECO:0000256" key="2">
    <source>
        <dbReference type="ARBA" id="ARBA00004651"/>
    </source>
</evidence>
<dbReference type="InterPro" id="IPR000700">
    <property type="entry name" value="PAS-assoc_C"/>
</dbReference>
<evidence type="ECO:0000256" key="8">
    <source>
        <dbReference type="ARBA" id="ARBA00022777"/>
    </source>
</evidence>
<dbReference type="Gene3D" id="3.30.565.10">
    <property type="entry name" value="Histidine kinase-like ATPase, C-terminal domain"/>
    <property type="match status" value="1"/>
</dbReference>